<feature type="compositionally biased region" description="Polar residues" evidence="1">
    <location>
        <begin position="7"/>
        <end position="19"/>
    </location>
</feature>
<dbReference type="AlphaFoldDB" id="A0A2P7YRI5"/>
<protein>
    <submittedName>
        <fullName evidence="2">Uncharacterized protein</fullName>
    </submittedName>
</protein>
<dbReference type="VEuPathDB" id="FungiDB:C7M61_002527"/>
<dbReference type="RefSeq" id="XP_024713824.1">
    <property type="nucleotide sequence ID" value="XM_024857898.1"/>
</dbReference>
<reference evidence="2 3" key="1">
    <citation type="submission" date="2018-03" db="EMBL/GenBank/DDBJ databases">
        <title>Candida pseudohaemulonii genome assembly and annotation.</title>
        <authorList>
            <person name="Munoz J.F."/>
            <person name="Gade L.G."/>
            <person name="Chow N.A."/>
            <person name="Litvintseva A.P."/>
            <person name="Loparev V.N."/>
            <person name="Cuomo C.A."/>
        </authorList>
    </citation>
    <scope>NUCLEOTIDE SEQUENCE [LARGE SCALE GENOMIC DNA]</scope>
    <source>
        <strain evidence="2 3">B12108</strain>
    </source>
</reference>
<accession>A0A2P7YRI5</accession>
<name>A0A2P7YRI5_9ASCO</name>
<feature type="region of interest" description="Disordered" evidence="1">
    <location>
        <begin position="294"/>
        <end position="314"/>
    </location>
</feature>
<dbReference type="OrthoDB" id="5865767at2759"/>
<feature type="compositionally biased region" description="Low complexity" evidence="1">
    <location>
        <begin position="299"/>
        <end position="308"/>
    </location>
</feature>
<dbReference type="STRING" id="418784.A0A2P7YRI5"/>
<dbReference type="EMBL" id="PYFQ01000005">
    <property type="protein sequence ID" value="PSK38592.1"/>
    <property type="molecule type" value="Genomic_DNA"/>
</dbReference>
<sequence>MLPPSYLDSQRLQTASSTDLPPYVQDKTPGYSPSLAFHGVALLKKEFDTPWSSSSGPLRAVCLELNSNQLNIYDLKDKNLAGMVEALFQFQNYDNRTAKPASQRSPSDYLFDGDAYGDDAMDNGPTVFGKLKKKLSTHKAEKKLAQLQSYPQFSNNGVLLEPTDDCEAAARFFKANKGDILHSFTLLNLQLGEAPSTNSINYKEDLTSPTSSVALLKYRNTLRLRIEYCQLLLHFWSFHGMIHWYRNLCIGRDLSTSLDARSLTRLKSIPRDYSASNIALLSAAAREALSPFGSESKRQSSYSSSIRSSDSEEDSIMSRCSHDTACTSVADCMRSKVEVNGMKVTCFEDLYTPVEKQYISNCIPVLNSYDKWVGSKVTVLNFEHMLPKNDANNVNENGRVFILPMSFCLSVKAYQKQFPGLSKSKKECKDYYVDDKGLVSIDCA</sequence>
<proteinExistence type="predicted"/>
<gene>
    <name evidence="2" type="ORF">C7M61_002527</name>
</gene>
<dbReference type="PANTHER" id="PTHR37283:SF1">
    <property type="entry name" value="PH DOMAIN-CONTAINING PROTEIN YHR131C"/>
    <property type="match status" value="1"/>
</dbReference>
<evidence type="ECO:0000256" key="1">
    <source>
        <dbReference type="SAM" id="MobiDB-lite"/>
    </source>
</evidence>
<comment type="caution">
    <text evidence="2">The sequence shown here is derived from an EMBL/GenBank/DDBJ whole genome shotgun (WGS) entry which is preliminary data.</text>
</comment>
<organism evidence="2 3">
    <name type="scientific">Candidozyma pseudohaemuli</name>
    <dbReference type="NCBI Taxonomy" id="418784"/>
    <lineage>
        <taxon>Eukaryota</taxon>
        <taxon>Fungi</taxon>
        <taxon>Dikarya</taxon>
        <taxon>Ascomycota</taxon>
        <taxon>Saccharomycotina</taxon>
        <taxon>Pichiomycetes</taxon>
        <taxon>Metschnikowiaceae</taxon>
        <taxon>Candidozyma</taxon>
    </lineage>
</organism>
<evidence type="ECO:0000313" key="2">
    <source>
        <dbReference type="EMBL" id="PSK38592.1"/>
    </source>
</evidence>
<dbReference type="GeneID" id="36565916"/>
<keyword evidence="3" id="KW-1185">Reference proteome</keyword>
<dbReference type="PANTHER" id="PTHR37283">
    <property type="entry name" value="PH DOMAIN-CONTAINING PROTEIN YHR131C"/>
    <property type="match status" value="1"/>
</dbReference>
<feature type="region of interest" description="Disordered" evidence="1">
    <location>
        <begin position="1"/>
        <end position="25"/>
    </location>
</feature>
<evidence type="ECO:0000313" key="3">
    <source>
        <dbReference type="Proteomes" id="UP000241107"/>
    </source>
</evidence>
<dbReference type="Proteomes" id="UP000241107">
    <property type="component" value="Unassembled WGS sequence"/>
</dbReference>